<sequence length="306" mass="35121">MKLELRIICLTKDNCYVKRLSKYTIYINITPRNLQCGVISVIDNDIVFDHNSQNYTLKGQLINNSCPNSNCDNDNQKVSSAFITLVTLLNGIDDEENLGSDKFAEYAILWLSYILNQKTENGTTKLNDFYTNHIENDTYYNQKIPDDNDTKINKDVINKKKELMKMNINIISSFYDEFKSLCNMYSELDANNNQCKKCFDNAGEFFERYEKLNNVLVIAGGSSYSQILSSLSNDYNKFKEKYNKLGCNNSSPLVACPRSSVTKNTLITIAITFVAASILLGVSYKYSLFGFRKRPKKQHLRKKLKK</sequence>
<reference evidence="2 3" key="1">
    <citation type="journal article" date="2002" name="Nature">
        <title>Genome sequence and comparative analysis of the model rodent malaria parasite Plasmodium yoelii yoelii.</title>
        <authorList>
            <person name="Carlton J.M."/>
            <person name="Angiuoli S.V."/>
            <person name="Suh B.B."/>
            <person name="Kooij T.W."/>
            <person name="Pertea M."/>
            <person name="Silva J.C."/>
            <person name="Ermolaeva M.D."/>
            <person name="Allen J.E."/>
            <person name="Selengut J.D."/>
            <person name="Koo H.L."/>
            <person name="Peterson J.D."/>
            <person name="Pop M."/>
            <person name="Kosack D.S."/>
            <person name="Shumway M.F."/>
            <person name="Bidwell S.L."/>
            <person name="Shallom S.J."/>
            <person name="van Aken S.E."/>
            <person name="Riedmuller S.B."/>
            <person name="Feldblyum T.V."/>
            <person name="Cho J.K."/>
            <person name="Quackenbush J."/>
            <person name="Sedegah M."/>
            <person name="Shoaibi A."/>
            <person name="Cummings L.M."/>
            <person name="Florens L."/>
            <person name="Yates J.R."/>
            <person name="Raine J.D."/>
            <person name="Sinden R.E."/>
            <person name="Harris M.A."/>
            <person name="Cunningham D.A."/>
            <person name="Preiser P.R."/>
            <person name="Bergman L.W."/>
            <person name="Vaidya A.B."/>
            <person name="van Lin L.H."/>
            <person name="Janse C.J."/>
            <person name="Waters A.P."/>
            <person name="Smith H.O."/>
            <person name="White O.R."/>
            <person name="Salzberg S.L."/>
            <person name="Venter J.C."/>
            <person name="Fraser C.M."/>
            <person name="Hoffman S.L."/>
            <person name="Gardner M.J."/>
            <person name="Carucci D.J."/>
        </authorList>
    </citation>
    <scope>NUCLEOTIDE SEQUENCE [LARGE SCALE GENOMIC DNA]</scope>
    <source>
        <strain evidence="2 3">17XNL</strain>
    </source>
</reference>
<proteinExistence type="predicted"/>
<evidence type="ECO:0000313" key="3">
    <source>
        <dbReference type="Proteomes" id="UP000008553"/>
    </source>
</evidence>
<comment type="caution">
    <text evidence="2">The sequence shown here is derived from an EMBL/GenBank/DDBJ whole genome shotgun (WGS) entry which is preliminary data.</text>
</comment>
<protein>
    <submittedName>
        <fullName evidence="2">Yir3 protein</fullName>
    </submittedName>
</protein>
<accession>Q7RDS1</accession>
<dbReference type="Pfam" id="PF06022">
    <property type="entry name" value="Cir_Bir_Yir"/>
    <property type="match status" value="1"/>
</dbReference>
<keyword evidence="3" id="KW-1185">Reference proteome</keyword>
<dbReference type="EMBL" id="AABL01001686">
    <property type="protein sequence ID" value="EAA17362.1"/>
    <property type="molecule type" value="Genomic_DNA"/>
</dbReference>
<name>Q7RDS1_PLAYO</name>
<dbReference type="AlphaFoldDB" id="Q7RDS1"/>
<evidence type="ECO:0000256" key="1">
    <source>
        <dbReference type="SAM" id="Phobius"/>
    </source>
</evidence>
<gene>
    <name evidence="2" type="ORF">PY05350</name>
</gene>
<dbReference type="PaxDb" id="73239-Q7RDS1"/>
<evidence type="ECO:0000313" key="2">
    <source>
        <dbReference type="EMBL" id="EAA17362.1"/>
    </source>
</evidence>
<keyword evidence="1" id="KW-0472">Membrane</keyword>
<feature type="transmembrane region" description="Helical" evidence="1">
    <location>
        <begin position="266"/>
        <end position="287"/>
    </location>
</feature>
<dbReference type="InParanoid" id="Q7RDS1"/>
<dbReference type="NCBIfam" id="TIGR01590">
    <property type="entry name" value="yir-bir-cir_Pla"/>
    <property type="match status" value="1"/>
</dbReference>
<dbReference type="Proteomes" id="UP000008553">
    <property type="component" value="Unassembled WGS sequence"/>
</dbReference>
<dbReference type="InterPro" id="IPR006477">
    <property type="entry name" value="Yir_bir_cir"/>
</dbReference>
<keyword evidence="1" id="KW-0812">Transmembrane</keyword>
<organism evidence="2 3">
    <name type="scientific">Plasmodium yoelii yoelii</name>
    <dbReference type="NCBI Taxonomy" id="73239"/>
    <lineage>
        <taxon>Eukaryota</taxon>
        <taxon>Sar</taxon>
        <taxon>Alveolata</taxon>
        <taxon>Apicomplexa</taxon>
        <taxon>Aconoidasida</taxon>
        <taxon>Haemosporida</taxon>
        <taxon>Plasmodiidae</taxon>
        <taxon>Plasmodium</taxon>
        <taxon>Plasmodium (Vinckeia)</taxon>
    </lineage>
</organism>
<keyword evidence="1" id="KW-1133">Transmembrane helix</keyword>